<evidence type="ECO:0000256" key="4">
    <source>
        <dbReference type="ARBA" id="ARBA00022525"/>
    </source>
</evidence>
<organism evidence="13 14">
    <name type="scientific">Trichonephila inaurata madagascariensis</name>
    <dbReference type="NCBI Taxonomy" id="2747483"/>
    <lineage>
        <taxon>Eukaryota</taxon>
        <taxon>Metazoa</taxon>
        <taxon>Ecdysozoa</taxon>
        <taxon>Arthropoda</taxon>
        <taxon>Chelicerata</taxon>
        <taxon>Arachnida</taxon>
        <taxon>Araneae</taxon>
        <taxon>Araneomorphae</taxon>
        <taxon>Entelegynae</taxon>
        <taxon>Araneoidea</taxon>
        <taxon>Nephilidae</taxon>
        <taxon>Trichonephila</taxon>
        <taxon>Trichonephila inaurata</taxon>
    </lineage>
</organism>
<dbReference type="Pfam" id="PF13424">
    <property type="entry name" value="TPR_12"/>
    <property type="match status" value="1"/>
</dbReference>
<dbReference type="SUPFAM" id="SSF48403">
    <property type="entry name" value="Ankyrin repeat"/>
    <property type="match status" value="1"/>
</dbReference>
<dbReference type="PROSITE" id="PS50088">
    <property type="entry name" value="ANK_REPEAT"/>
    <property type="match status" value="3"/>
</dbReference>
<evidence type="ECO:0000256" key="5">
    <source>
        <dbReference type="ARBA" id="ARBA00022537"/>
    </source>
</evidence>
<dbReference type="GO" id="GO:0090729">
    <property type="term" value="F:toxin activity"/>
    <property type="evidence" value="ECO:0007669"/>
    <property type="project" value="UniProtKB-KW"/>
</dbReference>
<dbReference type="GO" id="GO:0005576">
    <property type="term" value="C:extracellular region"/>
    <property type="evidence" value="ECO:0007669"/>
    <property type="project" value="UniProtKB-SubCell"/>
</dbReference>
<keyword evidence="6" id="KW-0800">Toxin</keyword>
<keyword evidence="9" id="KW-0638">Presynaptic neurotoxin</keyword>
<dbReference type="AlphaFoldDB" id="A0A8X6X9N7"/>
<dbReference type="InterPro" id="IPR011990">
    <property type="entry name" value="TPR-like_helical_dom_sf"/>
</dbReference>
<dbReference type="SMART" id="SM00248">
    <property type="entry name" value="ANK"/>
    <property type="match status" value="5"/>
</dbReference>
<protein>
    <submittedName>
        <fullName evidence="13">Uncharacterized protein</fullName>
    </submittedName>
</protein>
<sequence>MEESVVWVLEMICVENHGVEAIKILFVSSYLAPGIIASDVLLSVVMESRSLTCAMELLKKHSLIERTGSETDFIIKKYTQSTIRNILKNLGLEKRFLSHILCKLWEQLVQVKYVDHLMSFLTHAKEYQSFHKLIISVRDLVLNNLLEQTRIQEAYSFSKVALNFLRNNLGVTHPITLDFQYNITILLGEMGKFAEAEKLLTSVLKENIESSNQREEFITKHALARHLLEQSKYKEALAIFQTILGDEDISETSDEVVLAAWHNYGHLLMNMGQLSEAYNILRDVLKRTREICDPEDDDISNTRMIMAAVLRKQGRYTKALELYDEIVYDRTQSLGECHFKTLMAKESYALVLIKQQRYDEALFIYYDVFEKLKRALGESHSEVLTIRANIAGALNNKGEREEAYEIYTDVYQKFKVTLGEKCKESLRVKHNIGLIHFYNGKLKEALEVLQEVHEGYNHIFGSNHEDTKEVETTVWSLKNQMHWMNLENRSSITNNLKKIETTTKNNTVESIQGYEKRWPLHHAAKNDFVIAVKLLLMAGASYCEKDCNGKTPLQLTSNERIKYWLNLTKHLFRCVRNGNNFNIWEYIAVVNAKDRNGYSPLHWIAYHGNQSALRQILEVGVDITQVSNKGNTALHIAVSRGHRDIVEIMLQRAKGSEVKKLLNTRTTISGSGVLNVAAKMGHLKIAKCLLKYGTVYDIINNNFETPWHLASDPLIYEILNDIHDLFSYIKDGNEGAVIILGKKGYDEIEAITGARNSQDHTLLQVAVMNNRRGIAGKLIKIMKESDGNGRR</sequence>
<keyword evidence="14" id="KW-1185">Reference proteome</keyword>
<evidence type="ECO:0000256" key="7">
    <source>
        <dbReference type="ARBA" id="ARBA00022699"/>
    </source>
</evidence>
<feature type="repeat" description="ANK" evidence="12">
    <location>
        <begin position="669"/>
        <end position="701"/>
    </location>
</feature>
<dbReference type="Proteomes" id="UP000886998">
    <property type="component" value="Unassembled WGS sequence"/>
</dbReference>
<comment type="subcellular location">
    <subcellularLocation>
        <location evidence="2">Secreted</location>
    </subcellularLocation>
    <subcellularLocation>
        <location evidence="1">Target cell membrane</location>
    </subcellularLocation>
</comment>
<keyword evidence="8" id="KW-0677">Repeat</keyword>
<evidence type="ECO:0000256" key="12">
    <source>
        <dbReference type="PROSITE-ProRule" id="PRU00023"/>
    </source>
</evidence>
<gene>
    <name evidence="13" type="ORF">TNIN_63171</name>
</gene>
<keyword evidence="3" id="KW-0268">Exocytosis</keyword>
<evidence type="ECO:0000256" key="1">
    <source>
        <dbReference type="ARBA" id="ARBA00004175"/>
    </source>
</evidence>
<feature type="repeat" description="ANK" evidence="12">
    <location>
        <begin position="596"/>
        <end position="628"/>
    </location>
</feature>
<dbReference type="InterPro" id="IPR051165">
    <property type="entry name" value="Multifunctional_ANK_Repeat"/>
</dbReference>
<dbReference type="Gene3D" id="1.25.40.20">
    <property type="entry name" value="Ankyrin repeat-containing domain"/>
    <property type="match status" value="2"/>
</dbReference>
<dbReference type="Gene3D" id="1.25.40.10">
    <property type="entry name" value="Tetratricopeptide repeat domain"/>
    <property type="match status" value="3"/>
</dbReference>
<dbReference type="PROSITE" id="PS50297">
    <property type="entry name" value="ANK_REP_REGION"/>
    <property type="match status" value="2"/>
</dbReference>
<evidence type="ECO:0000256" key="6">
    <source>
        <dbReference type="ARBA" id="ARBA00022656"/>
    </source>
</evidence>
<dbReference type="GO" id="GO:0006887">
    <property type="term" value="P:exocytosis"/>
    <property type="evidence" value="ECO:0007669"/>
    <property type="project" value="UniProtKB-KW"/>
</dbReference>
<keyword evidence="4" id="KW-0964">Secreted</keyword>
<dbReference type="PANTHER" id="PTHR24123">
    <property type="entry name" value="ANKYRIN REPEAT-CONTAINING"/>
    <property type="match status" value="1"/>
</dbReference>
<accession>A0A8X6X9N7</accession>
<dbReference type="GO" id="GO:0044218">
    <property type="term" value="C:other organism cell membrane"/>
    <property type="evidence" value="ECO:0007669"/>
    <property type="project" value="UniProtKB-KW"/>
</dbReference>
<feature type="repeat" description="ANK" evidence="12">
    <location>
        <begin position="629"/>
        <end position="661"/>
    </location>
</feature>
<dbReference type="InterPro" id="IPR036770">
    <property type="entry name" value="Ankyrin_rpt-contain_sf"/>
</dbReference>
<keyword evidence="5" id="KW-1052">Target cell membrane</keyword>
<dbReference type="EMBL" id="BMAV01006648">
    <property type="protein sequence ID" value="GFY48747.1"/>
    <property type="molecule type" value="Genomic_DNA"/>
</dbReference>
<evidence type="ECO:0000256" key="3">
    <source>
        <dbReference type="ARBA" id="ARBA00022483"/>
    </source>
</evidence>
<dbReference type="GO" id="GO:0044231">
    <property type="term" value="C:host cell presynaptic membrane"/>
    <property type="evidence" value="ECO:0007669"/>
    <property type="project" value="UniProtKB-KW"/>
</dbReference>
<name>A0A8X6X9N7_9ARAC</name>
<keyword evidence="10 12" id="KW-0040">ANK repeat</keyword>
<keyword evidence="11" id="KW-1053">Target membrane</keyword>
<dbReference type="Pfam" id="PF13374">
    <property type="entry name" value="TPR_10"/>
    <property type="match status" value="2"/>
</dbReference>
<dbReference type="PANTHER" id="PTHR24123:SF33">
    <property type="entry name" value="PROTEIN HOS4"/>
    <property type="match status" value="1"/>
</dbReference>
<dbReference type="Pfam" id="PF12796">
    <property type="entry name" value="Ank_2"/>
    <property type="match status" value="1"/>
</dbReference>
<dbReference type="SUPFAM" id="SSF48452">
    <property type="entry name" value="TPR-like"/>
    <property type="match status" value="3"/>
</dbReference>
<dbReference type="OrthoDB" id="6426572at2759"/>
<proteinExistence type="predicted"/>
<evidence type="ECO:0000256" key="8">
    <source>
        <dbReference type="ARBA" id="ARBA00022737"/>
    </source>
</evidence>
<comment type="caution">
    <text evidence="13">The sequence shown here is derived from an EMBL/GenBank/DDBJ whole genome shotgun (WGS) entry which is preliminary data.</text>
</comment>
<dbReference type="InterPro" id="IPR002110">
    <property type="entry name" value="Ankyrin_rpt"/>
</dbReference>
<evidence type="ECO:0000256" key="2">
    <source>
        <dbReference type="ARBA" id="ARBA00004613"/>
    </source>
</evidence>
<evidence type="ECO:0000256" key="9">
    <source>
        <dbReference type="ARBA" id="ARBA00023028"/>
    </source>
</evidence>
<reference evidence="13" key="1">
    <citation type="submission" date="2020-08" db="EMBL/GenBank/DDBJ databases">
        <title>Multicomponent nature underlies the extraordinary mechanical properties of spider dragline silk.</title>
        <authorList>
            <person name="Kono N."/>
            <person name="Nakamura H."/>
            <person name="Mori M."/>
            <person name="Yoshida Y."/>
            <person name="Ohtoshi R."/>
            <person name="Malay A.D."/>
            <person name="Moran D.A.P."/>
            <person name="Tomita M."/>
            <person name="Numata K."/>
            <person name="Arakawa K."/>
        </authorList>
    </citation>
    <scope>NUCLEOTIDE SEQUENCE</scope>
</reference>
<keyword evidence="7" id="KW-0528">Neurotoxin</keyword>
<keyword evidence="11" id="KW-0472">Membrane</keyword>
<dbReference type="Pfam" id="PF13432">
    <property type="entry name" value="TPR_16"/>
    <property type="match status" value="1"/>
</dbReference>
<evidence type="ECO:0000313" key="14">
    <source>
        <dbReference type="Proteomes" id="UP000886998"/>
    </source>
</evidence>
<evidence type="ECO:0000313" key="13">
    <source>
        <dbReference type="EMBL" id="GFY48747.1"/>
    </source>
</evidence>
<evidence type="ECO:0000256" key="11">
    <source>
        <dbReference type="ARBA" id="ARBA00023298"/>
    </source>
</evidence>
<evidence type="ECO:0000256" key="10">
    <source>
        <dbReference type="ARBA" id="ARBA00023043"/>
    </source>
</evidence>
<dbReference type="Pfam" id="PF00023">
    <property type="entry name" value="Ank"/>
    <property type="match status" value="1"/>
</dbReference>